<dbReference type="PANTHER" id="PTHR11780">
    <property type="entry name" value="NADH-UBIQUINONE OXIDOREDUCTASE FLAVOPROTEIN 1 NDUFV1"/>
    <property type="match status" value="1"/>
</dbReference>
<keyword evidence="2" id="KW-1185">Reference proteome</keyword>
<dbReference type="GO" id="GO:0005739">
    <property type="term" value="C:mitochondrion"/>
    <property type="evidence" value="ECO:0007669"/>
    <property type="project" value="GOC"/>
</dbReference>
<evidence type="ECO:0000313" key="2">
    <source>
        <dbReference type="Proteomes" id="UP000007110"/>
    </source>
</evidence>
<dbReference type="Gene3D" id="3.90.70.120">
    <property type="match status" value="1"/>
</dbReference>
<organism evidence="1 2">
    <name type="scientific">Strongylocentrotus purpuratus</name>
    <name type="common">Purple sea urchin</name>
    <dbReference type="NCBI Taxonomy" id="7668"/>
    <lineage>
        <taxon>Eukaryota</taxon>
        <taxon>Metazoa</taxon>
        <taxon>Echinodermata</taxon>
        <taxon>Eleutherozoa</taxon>
        <taxon>Echinozoa</taxon>
        <taxon>Echinoidea</taxon>
        <taxon>Euechinoidea</taxon>
        <taxon>Echinacea</taxon>
        <taxon>Camarodonta</taxon>
        <taxon>Echinidea</taxon>
        <taxon>Strongylocentrotidae</taxon>
        <taxon>Strongylocentrotus</taxon>
    </lineage>
</organism>
<dbReference type="EnsemblMetazoa" id="XM_030992503">
    <property type="protein sequence ID" value="XP_030848363"/>
    <property type="gene ID" value="LOC115926896"/>
</dbReference>
<dbReference type="GO" id="GO:0006120">
    <property type="term" value="P:mitochondrial electron transport, NADH to ubiquinone"/>
    <property type="evidence" value="ECO:0000318"/>
    <property type="project" value="GO_Central"/>
</dbReference>
<dbReference type="GO" id="GO:0045271">
    <property type="term" value="C:respiratory chain complex I"/>
    <property type="evidence" value="ECO:0000318"/>
    <property type="project" value="GO_Central"/>
</dbReference>
<dbReference type="RefSeq" id="XP_030848363.1">
    <property type="nucleotide sequence ID" value="XM_030992503.1"/>
</dbReference>
<dbReference type="PANTHER" id="PTHR11780:SF10">
    <property type="entry name" value="NADH DEHYDROGENASE [UBIQUINONE] FLAVOPROTEIN 1, MITOCHONDRIAL"/>
    <property type="match status" value="1"/>
</dbReference>
<dbReference type="Proteomes" id="UP000007110">
    <property type="component" value="Unassembled WGS sequence"/>
</dbReference>
<dbReference type="InterPro" id="IPR050837">
    <property type="entry name" value="ComplexI_51kDa_subunit"/>
</dbReference>
<dbReference type="AlphaFoldDB" id="A0A7M7PCL6"/>
<accession>A0A7M7PCL6</accession>
<protein>
    <submittedName>
        <fullName evidence="1">Uncharacterized protein</fullName>
    </submittedName>
</protein>
<dbReference type="InParanoid" id="A0A7M7PCL6"/>
<proteinExistence type="predicted"/>
<evidence type="ECO:0000313" key="1">
    <source>
        <dbReference type="EnsemblMetazoa" id="XP_030848363"/>
    </source>
</evidence>
<dbReference type="KEGG" id="spu:115926896"/>
<name>A0A7M7PCL6_STRPU</name>
<dbReference type="GeneID" id="115926896"/>
<sequence>MAFLTLECKELIDEIEVLCIIVKAREIECRIKQADSICKSQCESCTFDRKTFGQTQCEECKRWYHDCFINSGICKGKTDYLNVVWICICGYSNYSCSIIDNFGIFSDDGYYDSLIDECIIDHDEYTVQSGQQRTPGTCLKEMSGGGSRKSKKSHKKDISACNHDLLQTSDLPCNIEDGKHEYTVHYAETVNAYVTEHEDQQKDAKCLPLTAALEETLDKSDVTFVNFGNETLSVMSSCDGYYIFDPHSRNHSGIDVGNGTSILMHAKSYQGVHKYIIQLALSMNYQCNGVFEVMGATATGKSENCVSPVNEQHDPKYSIEDMLCVSHNEDRVQKNSVNTDVVNCDKESCVESDSDVIKLTDTARIKTYDLEYCIPDTQQYSTSTVPTSLKDNQRIEEKVENKDECLDPCYT</sequence>
<reference evidence="2" key="1">
    <citation type="submission" date="2015-02" db="EMBL/GenBank/DDBJ databases">
        <title>Genome sequencing for Strongylocentrotus purpuratus.</title>
        <authorList>
            <person name="Murali S."/>
            <person name="Liu Y."/>
            <person name="Vee V."/>
            <person name="English A."/>
            <person name="Wang M."/>
            <person name="Skinner E."/>
            <person name="Han Y."/>
            <person name="Muzny D.M."/>
            <person name="Worley K.C."/>
            <person name="Gibbs R.A."/>
        </authorList>
    </citation>
    <scope>NUCLEOTIDE SEQUENCE</scope>
</reference>
<reference evidence="1" key="2">
    <citation type="submission" date="2021-01" db="UniProtKB">
        <authorList>
            <consortium name="EnsemblMetazoa"/>
        </authorList>
    </citation>
    <scope>IDENTIFICATION</scope>
</reference>